<gene>
    <name evidence="4" type="ORF">Mal4_52890</name>
</gene>
<dbReference type="PANTHER" id="PTHR43606:SF2">
    <property type="entry name" value="ALKALINE PHOSPHATASE FAMILY PROTEIN (AFU_ORTHOLOGUE AFUA_5G03860)"/>
    <property type="match status" value="1"/>
</dbReference>
<dbReference type="InterPro" id="IPR029052">
    <property type="entry name" value="Metallo-depent_PP-like"/>
</dbReference>
<evidence type="ECO:0000256" key="1">
    <source>
        <dbReference type="SAM" id="SignalP"/>
    </source>
</evidence>
<dbReference type="InterPro" id="IPR056702">
    <property type="entry name" value="DUF7800"/>
</dbReference>
<feature type="signal peptide" evidence="1">
    <location>
        <begin position="1"/>
        <end position="18"/>
    </location>
</feature>
<dbReference type="Gene3D" id="3.60.21.70">
    <property type="entry name" value="PhoD-like phosphatase"/>
    <property type="match status" value="1"/>
</dbReference>
<evidence type="ECO:0000313" key="5">
    <source>
        <dbReference type="Proteomes" id="UP000320496"/>
    </source>
</evidence>
<dbReference type="Pfam" id="PF09423">
    <property type="entry name" value="PhoD"/>
    <property type="match status" value="1"/>
</dbReference>
<dbReference type="PANTHER" id="PTHR43606">
    <property type="entry name" value="PHOSPHATASE, PUTATIVE (AFU_ORTHOLOGUE AFUA_6G08710)-RELATED"/>
    <property type="match status" value="1"/>
</dbReference>
<dbReference type="RefSeq" id="WP_145372165.1">
    <property type="nucleotide sequence ID" value="NZ_CP036275.1"/>
</dbReference>
<dbReference type="KEGG" id="mri:Mal4_52890"/>
<reference evidence="4 5" key="1">
    <citation type="submission" date="2019-02" db="EMBL/GenBank/DDBJ databases">
        <title>Deep-cultivation of Planctomycetes and their phenomic and genomic characterization uncovers novel biology.</title>
        <authorList>
            <person name="Wiegand S."/>
            <person name="Jogler M."/>
            <person name="Boedeker C."/>
            <person name="Pinto D."/>
            <person name="Vollmers J."/>
            <person name="Rivas-Marin E."/>
            <person name="Kohn T."/>
            <person name="Peeters S.H."/>
            <person name="Heuer A."/>
            <person name="Rast P."/>
            <person name="Oberbeckmann S."/>
            <person name="Bunk B."/>
            <person name="Jeske O."/>
            <person name="Meyerdierks A."/>
            <person name="Storesund J.E."/>
            <person name="Kallscheuer N."/>
            <person name="Luecker S."/>
            <person name="Lage O.M."/>
            <person name="Pohl T."/>
            <person name="Merkel B.J."/>
            <person name="Hornburger P."/>
            <person name="Mueller R.-W."/>
            <person name="Bruemmer F."/>
            <person name="Labrenz M."/>
            <person name="Spormann A.M."/>
            <person name="Op den Camp H."/>
            <person name="Overmann J."/>
            <person name="Amann R."/>
            <person name="Jetten M.S.M."/>
            <person name="Mascher T."/>
            <person name="Medema M.H."/>
            <person name="Devos D.P."/>
            <person name="Kaster A.-K."/>
            <person name="Ovreas L."/>
            <person name="Rohde M."/>
            <person name="Galperin M.Y."/>
            <person name="Jogler C."/>
        </authorList>
    </citation>
    <scope>NUCLEOTIDE SEQUENCE [LARGE SCALE GENOMIC DNA]</scope>
    <source>
        <strain evidence="4 5">Mal4</strain>
    </source>
</reference>
<keyword evidence="5" id="KW-1185">Reference proteome</keyword>
<accession>A0A517ZEN7</accession>
<dbReference type="AlphaFoldDB" id="A0A517ZEN7"/>
<sequence length="627" mass="70788" precursor="true">MRALFIALLCIVSASAAAQDLTWPDPVANHVIPRQSTPVTHGPVLGAVTSNSVRLWLRADREVAFDVLVTPHRPPFDEADVTTGRTIAAEDFTGYVEIDGLEPNTVYAYAVRVDGELIDLRVNYRDPWPTFRTLPDETSFAHEFNPEGRFNLSFSIGACQRQRSPEDTYGIYANPPAFDTMWEKHRDRLAFHIINGDYTYEETIDGTVAGIENNYKLYLDRGRSLNRLLRHVPMMTMYNDHEVTDNIDGSGEVGLGNGNYLVRDPALRVWQYYADWANAPGEQRPPIQFGNAQLEAGSDVLHDPDADFSKLDLEEVSTLHIGHFLKGGDKPKVSERGGRNVGVYAIEKVIDATHLQIRPALKATGNAPYSIGRRHWFDRVIGNCHFIFLDTRGQRSEWKGVEHSHDADRFVLGEPQKRWFLETVRESKADFLFVISPDPWFLYHSAYHVRPNTTTSKGDGYCGYVHEREELTEVLDRLEKPVLLLTGDVHQPVAAQISDNVWEFLVSPVNSANHPIGTLGLPPLGGWFDSEGRTIKIKWLGGYPDNVHYQRQRHTVYAVISVNNIVKAPRQEGPGYQFLAYDAPQVVVQFRDGYTGELLYAEGISTLDALPPGQPAEKRNRFGHWRE</sequence>
<dbReference type="Pfam" id="PF25077">
    <property type="entry name" value="DUF7800"/>
    <property type="match status" value="1"/>
</dbReference>
<protein>
    <submittedName>
        <fullName evidence="4">PhoD-like phosphatase</fullName>
    </submittedName>
</protein>
<evidence type="ECO:0000259" key="3">
    <source>
        <dbReference type="Pfam" id="PF25077"/>
    </source>
</evidence>
<dbReference type="Proteomes" id="UP000320496">
    <property type="component" value="Chromosome"/>
</dbReference>
<dbReference type="SUPFAM" id="SSF56300">
    <property type="entry name" value="Metallo-dependent phosphatases"/>
    <property type="match status" value="1"/>
</dbReference>
<feature type="domain" description="DUF7800" evidence="3">
    <location>
        <begin position="39"/>
        <end position="117"/>
    </location>
</feature>
<evidence type="ECO:0000259" key="2">
    <source>
        <dbReference type="Pfam" id="PF09423"/>
    </source>
</evidence>
<dbReference type="InterPro" id="IPR018946">
    <property type="entry name" value="PhoD-like_MPP"/>
</dbReference>
<feature type="chain" id="PRO_5022175405" evidence="1">
    <location>
        <begin position="19"/>
        <end position="627"/>
    </location>
</feature>
<keyword evidence="1" id="KW-0732">Signal</keyword>
<name>A0A517ZEN7_9PLAN</name>
<dbReference type="InterPro" id="IPR052900">
    <property type="entry name" value="Phospholipid_Metab_Enz"/>
</dbReference>
<dbReference type="InterPro" id="IPR038607">
    <property type="entry name" value="PhoD-like_sf"/>
</dbReference>
<evidence type="ECO:0000313" key="4">
    <source>
        <dbReference type="EMBL" id="QDU40926.1"/>
    </source>
</evidence>
<dbReference type="EMBL" id="CP036275">
    <property type="protein sequence ID" value="QDU40926.1"/>
    <property type="molecule type" value="Genomic_DNA"/>
</dbReference>
<feature type="domain" description="PhoD-like phosphatase metallophosphatase" evidence="2">
    <location>
        <begin position="376"/>
        <end position="515"/>
    </location>
</feature>
<organism evidence="4 5">
    <name type="scientific">Maioricimonas rarisocia</name>
    <dbReference type="NCBI Taxonomy" id="2528026"/>
    <lineage>
        <taxon>Bacteria</taxon>
        <taxon>Pseudomonadati</taxon>
        <taxon>Planctomycetota</taxon>
        <taxon>Planctomycetia</taxon>
        <taxon>Planctomycetales</taxon>
        <taxon>Planctomycetaceae</taxon>
        <taxon>Maioricimonas</taxon>
    </lineage>
</organism>
<dbReference type="OrthoDB" id="224727at2"/>
<proteinExistence type="predicted"/>
<dbReference type="Gene3D" id="2.60.40.380">
    <property type="entry name" value="Purple acid phosphatase-like, N-terminal"/>
    <property type="match status" value="1"/>
</dbReference>